<sequence length="128" mass="14743">MWDIIKYIFSAIATFPILPFIIVFIGYELYSKDRKRSIRMAMDVSTVFFILSVGALFNELFNSGFGLYGIMLAMIIGAGLLGNAHYRKNGTIPWKRMLRVIWRVAFFVTAFLWLVLITFVLLKLAFTV</sequence>
<evidence type="ECO:0000256" key="1">
    <source>
        <dbReference type="SAM" id="Phobius"/>
    </source>
</evidence>
<proteinExistence type="predicted"/>
<feature type="transmembrane region" description="Helical" evidence="1">
    <location>
        <begin position="63"/>
        <end position="83"/>
    </location>
</feature>
<feature type="transmembrane region" description="Helical" evidence="1">
    <location>
        <begin position="6"/>
        <end position="26"/>
    </location>
</feature>
<evidence type="ECO:0000313" key="3">
    <source>
        <dbReference type="Proteomes" id="UP001596233"/>
    </source>
</evidence>
<protein>
    <submittedName>
        <fullName evidence="2">DUF3397 domain-containing protein</fullName>
    </submittedName>
</protein>
<comment type="caution">
    <text evidence="2">The sequence shown here is derived from an EMBL/GenBank/DDBJ whole genome shotgun (WGS) entry which is preliminary data.</text>
</comment>
<feature type="transmembrane region" description="Helical" evidence="1">
    <location>
        <begin position="38"/>
        <end position="57"/>
    </location>
</feature>
<dbReference type="Proteomes" id="UP001596233">
    <property type="component" value="Unassembled WGS sequence"/>
</dbReference>
<keyword evidence="1" id="KW-0472">Membrane</keyword>
<dbReference type="Pfam" id="PF11877">
    <property type="entry name" value="DUF3397"/>
    <property type="match status" value="1"/>
</dbReference>
<evidence type="ECO:0000313" key="2">
    <source>
        <dbReference type="EMBL" id="MFC6331374.1"/>
    </source>
</evidence>
<organism evidence="2 3">
    <name type="scientific">Paenibacillus septentrionalis</name>
    <dbReference type="NCBI Taxonomy" id="429342"/>
    <lineage>
        <taxon>Bacteria</taxon>
        <taxon>Bacillati</taxon>
        <taxon>Bacillota</taxon>
        <taxon>Bacilli</taxon>
        <taxon>Bacillales</taxon>
        <taxon>Paenibacillaceae</taxon>
        <taxon>Paenibacillus</taxon>
    </lineage>
</organism>
<reference evidence="3" key="1">
    <citation type="journal article" date="2019" name="Int. J. Syst. Evol. Microbiol.">
        <title>The Global Catalogue of Microorganisms (GCM) 10K type strain sequencing project: providing services to taxonomists for standard genome sequencing and annotation.</title>
        <authorList>
            <consortium name="The Broad Institute Genomics Platform"/>
            <consortium name="The Broad Institute Genome Sequencing Center for Infectious Disease"/>
            <person name="Wu L."/>
            <person name="Ma J."/>
        </authorList>
    </citation>
    <scope>NUCLEOTIDE SEQUENCE [LARGE SCALE GENOMIC DNA]</scope>
    <source>
        <strain evidence="3">PCU 280</strain>
    </source>
</reference>
<keyword evidence="1" id="KW-1133">Transmembrane helix</keyword>
<accession>A0ABW1V1V1</accession>
<dbReference type="EMBL" id="JBHSTE010000001">
    <property type="protein sequence ID" value="MFC6331374.1"/>
    <property type="molecule type" value="Genomic_DNA"/>
</dbReference>
<keyword evidence="3" id="KW-1185">Reference proteome</keyword>
<dbReference type="RefSeq" id="WP_379230550.1">
    <property type="nucleotide sequence ID" value="NZ_JBHSTE010000001.1"/>
</dbReference>
<gene>
    <name evidence="2" type="ORF">ACFP56_01975</name>
</gene>
<keyword evidence="1" id="KW-0812">Transmembrane</keyword>
<name>A0ABW1V1V1_9BACL</name>
<feature type="transmembrane region" description="Helical" evidence="1">
    <location>
        <begin position="104"/>
        <end position="126"/>
    </location>
</feature>
<dbReference type="InterPro" id="IPR024515">
    <property type="entry name" value="DUF3397"/>
</dbReference>